<accession>A0A8H6F892</accession>
<comment type="caution">
    <text evidence="1">The sequence shown here is derived from an EMBL/GenBank/DDBJ whole genome shotgun (WGS) entry which is preliminary data.</text>
</comment>
<name>A0A8H6F892_9LECA</name>
<reference evidence="1 2" key="1">
    <citation type="journal article" date="2020" name="Genomics">
        <title>Complete, high-quality genomes from long-read metagenomic sequencing of two wolf lichen thalli reveals enigmatic genome architecture.</title>
        <authorList>
            <person name="McKenzie S.K."/>
            <person name="Walston R.F."/>
            <person name="Allen J.L."/>
        </authorList>
    </citation>
    <scope>NUCLEOTIDE SEQUENCE [LARGE SCALE GENOMIC DNA]</scope>
    <source>
        <strain evidence="1">WasteWater1</strain>
    </source>
</reference>
<dbReference type="Proteomes" id="UP000593566">
    <property type="component" value="Unassembled WGS sequence"/>
</dbReference>
<keyword evidence="2" id="KW-1185">Reference proteome</keyword>
<proteinExistence type="predicted"/>
<sequence>MADQNSSDWKFHPLASDFERRGPFRYFDLPTEIRCQILDLALAPGHSPRGGAVSGMDPRAAGMGLLQVSHRMQDEAEAVLCSGKNIFYLPLCKMGQFYDWAYRTMRTIPPVKKLDCAFDMRDVAENTSAMVQRMKAENRLDVVGDDFERLSRSEKAELLHRESFLDLLYVWTDKIDAFIVLDLDLLRLDLSNCRCLSGCCRLGQGLLENLDFDQTYAEYPQRIEIIGALKEEENLWRAAVRRGSHVPLERVFFIDAPEHV</sequence>
<organism evidence="1 2">
    <name type="scientific">Letharia lupina</name>
    <dbReference type="NCBI Taxonomy" id="560253"/>
    <lineage>
        <taxon>Eukaryota</taxon>
        <taxon>Fungi</taxon>
        <taxon>Dikarya</taxon>
        <taxon>Ascomycota</taxon>
        <taxon>Pezizomycotina</taxon>
        <taxon>Lecanoromycetes</taxon>
        <taxon>OSLEUM clade</taxon>
        <taxon>Lecanoromycetidae</taxon>
        <taxon>Lecanorales</taxon>
        <taxon>Lecanorineae</taxon>
        <taxon>Parmeliaceae</taxon>
        <taxon>Letharia</taxon>
    </lineage>
</organism>
<gene>
    <name evidence="1" type="ORF">HO133_005383</name>
</gene>
<dbReference type="GeneID" id="59333789"/>
<dbReference type="EMBL" id="JACCJB010000021">
    <property type="protein sequence ID" value="KAF6218840.1"/>
    <property type="molecule type" value="Genomic_DNA"/>
</dbReference>
<evidence type="ECO:0000313" key="2">
    <source>
        <dbReference type="Proteomes" id="UP000593566"/>
    </source>
</evidence>
<protein>
    <submittedName>
        <fullName evidence="1">Uncharacterized protein</fullName>
    </submittedName>
</protein>
<dbReference type="AlphaFoldDB" id="A0A8H6F892"/>
<evidence type="ECO:0000313" key="1">
    <source>
        <dbReference type="EMBL" id="KAF6218840.1"/>
    </source>
</evidence>
<dbReference type="RefSeq" id="XP_037148275.1">
    <property type="nucleotide sequence ID" value="XM_037296293.1"/>
</dbReference>